<sequence length="490" mass="54324">LPPCPMSRLDFLKSSHFALGPDPRLHQGTMNSTSHRDFPAYPGASRVQPSRVALQSTLFQKDARRAAEECVSEERRAFTLPPAPSSAREQIRARTLAMQVSNLHVHADASPGVSLSTARVDYGWPELPARSREQIRGARLIFDRDSVPSGDREKLRIPRTTNQVHFPPYDACPKSRKPCIHLGGPNTLKWNYKGQEETSYRRQFQALPGLPASMCGVGTAGGGSMTAGYPIKLTMLTITSLSCLRYDKTKAAANIYCVSIGPKDDLFQDKTTMTAHFCAQEPEHFALHHDQTPESHILKGNWCPGPGSLATFMQFFYGQPPPATKPPSRHLPHEKLQDCVTLGEPKLLPHFFQTTTGSDYCTPGSGPTQKAFSLHLLQSNLPQGTGDLDFLTTNQKMMKPHGAARASMTQELLQRCKYSHIKPPLSGQRFFSTQHQDEFPFKYQSPEVLKLSNIQKSHVPLATLQQWGCGGGKVVPLDPLLCMYPCPNKQ</sequence>
<keyword evidence="2" id="KW-1185">Reference proteome</keyword>
<proteinExistence type="predicted"/>
<dbReference type="PANTHER" id="PTHR34828:SF1">
    <property type="entry name" value="TESTIS-EXPRESSED PROTEIN 45"/>
    <property type="match status" value="1"/>
</dbReference>
<reference evidence="1" key="2">
    <citation type="submission" date="2025-09" db="UniProtKB">
        <authorList>
            <consortium name="Ensembl"/>
        </authorList>
    </citation>
    <scope>IDENTIFICATION</scope>
</reference>
<reference evidence="1" key="1">
    <citation type="submission" date="2025-08" db="UniProtKB">
        <authorList>
            <consortium name="Ensembl"/>
        </authorList>
    </citation>
    <scope>IDENTIFICATION</scope>
</reference>
<dbReference type="InterPro" id="IPR028001">
    <property type="entry name" value="SAXO5"/>
</dbReference>
<evidence type="ECO:0000313" key="1">
    <source>
        <dbReference type="Ensembl" id="ENSJJAP00000015895.1"/>
    </source>
</evidence>
<protein>
    <submittedName>
        <fullName evidence="1">Stabilizer of axonemal microtubules 5</fullName>
    </submittedName>
</protein>
<dbReference type="Ensembl" id="ENSJJAT00000022403.1">
    <property type="protein sequence ID" value="ENSJJAP00000015895.1"/>
    <property type="gene ID" value="ENSJJAG00000017920.1"/>
</dbReference>
<dbReference type="GeneTree" id="ENSGT00390000014215"/>
<accession>A0A8C5KU58</accession>
<name>A0A8C5KU58_JACJA</name>
<organism evidence="1 2">
    <name type="scientific">Jaculus jaculus</name>
    <name type="common">Lesser Egyptian jerboa</name>
    <dbReference type="NCBI Taxonomy" id="51337"/>
    <lineage>
        <taxon>Eukaryota</taxon>
        <taxon>Metazoa</taxon>
        <taxon>Chordata</taxon>
        <taxon>Craniata</taxon>
        <taxon>Vertebrata</taxon>
        <taxon>Euteleostomi</taxon>
        <taxon>Mammalia</taxon>
        <taxon>Eutheria</taxon>
        <taxon>Euarchontoglires</taxon>
        <taxon>Glires</taxon>
        <taxon>Rodentia</taxon>
        <taxon>Myomorpha</taxon>
        <taxon>Dipodoidea</taxon>
        <taxon>Dipodidae</taxon>
        <taxon>Dipodinae</taxon>
        <taxon>Jaculus</taxon>
    </lineage>
</organism>
<dbReference type="AlphaFoldDB" id="A0A8C5KU58"/>
<dbReference type="Proteomes" id="UP000694385">
    <property type="component" value="Unassembled WGS sequence"/>
</dbReference>
<gene>
    <name evidence="1" type="primary">Saxo5</name>
</gene>
<dbReference type="PANTHER" id="PTHR34828">
    <property type="entry name" value="TESTIS-EXPRESSED PROTEIN 45"/>
    <property type="match status" value="1"/>
</dbReference>
<evidence type="ECO:0000313" key="2">
    <source>
        <dbReference type="Proteomes" id="UP000694385"/>
    </source>
</evidence>
<dbReference type="Pfam" id="PF15373">
    <property type="entry name" value="SAXO5-like"/>
    <property type="match status" value="1"/>
</dbReference>
<dbReference type="OMA" id="AAAHIHC"/>